<dbReference type="WBParaSite" id="jg18618">
    <property type="protein sequence ID" value="jg18618"/>
    <property type="gene ID" value="jg18618"/>
</dbReference>
<sequence length="156" mass="18028">MPFSVQLFLLDGLWHTRAATHSDTSKARSLIDQRLKSQRSFRKPPCPFSPKQVDSSPGFEWILDQPVQKSPVLSKPLLLSQAQHILVKDICEPKVEVDNSQHQSRVANYGDQIKVNAVFKARIIYFRYFHDHDAVELVAMHASCLPLYNKMRRLMR</sequence>
<feature type="chain" id="PRO_5037610632" evidence="1">
    <location>
        <begin position="19"/>
        <end position="156"/>
    </location>
</feature>
<evidence type="ECO:0000256" key="1">
    <source>
        <dbReference type="SAM" id="SignalP"/>
    </source>
</evidence>
<keyword evidence="1" id="KW-0732">Signal</keyword>
<reference evidence="3" key="1">
    <citation type="submission" date="2022-11" db="UniProtKB">
        <authorList>
            <consortium name="WormBaseParasite"/>
        </authorList>
    </citation>
    <scope>IDENTIFICATION</scope>
</reference>
<protein>
    <submittedName>
        <fullName evidence="3">Uncharacterized protein</fullName>
    </submittedName>
</protein>
<proteinExistence type="predicted"/>
<name>A0A915DD55_9BILA</name>
<evidence type="ECO:0000313" key="3">
    <source>
        <dbReference type="WBParaSite" id="jg18618"/>
    </source>
</evidence>
<accession>A0A915DD55</accession>
<keyword evidence="2" id="KW-1185">Reference proteome</keyword>
<dbReference type="Proteomes" id="UP000887574">
    <property type="component" value="Unplaced"/>
</dbReference>
<organism evidence="2 3">
    <name type="scientific">Ditylenchus dipsaci</name>
    <dbReference type="NCBI Taxonomy" id="166011"/>
    <lineage>
        <taxon>Eukaryota</taxon>
        <taxon>Metazoa</taxon>
        <taxon>Ecdysozoa</taxon>
        <taxon>Nematoda</taxon>
        <taxon>Chromadorea</taxon>
        <taxon>Rhabditida</taxon>
        <taxon>Tylenchina</taxon>
        <taxon>Tylenchomorpha</taxon>
        <taxon>Sphaerularioidea</taxon>
        <taxon>Anguinidae</taxon>
        <taxon>Anguininae</taxon>
        <taxon>Ditylenchus</taxon>
    </lineage>
</organism>
<feature type="signal peptide" evidence="1">
    <location>
        <begin position="1"/>
        <end position="18"/>
    </location>
</feature>
<evidence type="ECO:0000313" key="2">
    <source>
        <dbReference type="Proteomes" id="UP000887574"/>
    </source>
</evidence>
<dbReference type="AlphaFoldDB" id="A0A915DD55"/>